<dbReference type="InterPro" id="IPR051579">
    <property type="entry name" value="DDR_Transcriptional_Reg"/>
</dbReference>
<dbReference type="PANTHER" id="PTHR23196:SF1">
    <property type="entry name" value="PAX-INTERACTING PROTEIN 1"/>
    <property type="match status" value="1"/>
</dbReference>
<name>A0A6V7NEM2_ANACO</name>
<evidence type="ECO:0000256" key="2">
    <source>
        <dbReference type="ARBA" id="ARBA00022763"/>
    </source>
</evidence>
<evidence type="ECO:0000256" key="3">
    <source>
        <dbReference type="ARBA" id="ARBA00023242"/>
    </source>
</evidence>
<feature type="region of interest" description="Disordered" evidence="4">
    <location>
        <begin position="280"/>
        <end position="314"/>
    </location>
</feature>
<dbReference type="PANTHER" id="PTHR23196">
    <property type="entry name" value="PAX TRANSCRIPTION ACTIVATION DOMAIN INTERACTING PROTEIN"/>
    <property type="match status" value="1"/>
</dbReference>
<sequence length="361" mass="38607">MVAAPVNNEETQILDSDSLRSVPFLIMGFGRQFWDFSDPETRFDGAERNVVGAVDVGNGDLVKESGVLYGETQALDDSEGSGGDGISMLRKAEEDAELGLETAKDENLSSGDGKDENLVDSDASTDDEEGGEVRVASIRSSALAAAQNFLSKSRNTDSRSTCSNDSTNKTEAIRLTTPMNSHSAIAKRDLQTKEEENTSKMESTHLPAIGHGIAGLSYVGSQEPGDLSQANALEVVDKFISINDLEPSQEDLNRGKAAVLKSPPISSAKGVRFLAEKVDHSKVDASKSQSHPPKNRSGVYDKSGKEDDASPNTVKLKSLEKQVEGNYDIGPDTQMAAEAIQILVHGSPIRHTAEVINNVET</sequence>
<accession>A0A6V7NEM2</accession>
<comment type="subcellular location">
    <subcellularLocation>
        <location evidence="1">Nucleus</location>
    </subcellularLocation>
</comment>
<dbReference type="AlphaFoldDB" id="A0A6V7NEM2"/>
<dbReference type="GO" id="GO:0006974">
    <property type="term" value="P:DNA damage response"/>
    <property type="evidence" value="ECO:0007669"/>
    <property type="project" value="UniProtKB-KW"/>
</dbReference>
<dbReference type="GO" id="GO:0005634">
    <property type="term" value="C:nucleus"/>
    <property type="evidence" value="ECO:0007669"/>
    <property type="project" value="UniProtKB-SubCell"/>
</dbReference>
<feature type="region of interest" description="Disordered" evidence="4">
    <location>
        <begin position="102"/>
        <end position="134"/>
    </location>
</feature>
<feature type="compositionally biased region" description="Basic and acidic residues" evidence="4">
    <location>
        <begin position="102"/>
        <end position="117"/>
    </location>
</feature>
<proteinExistence type="predicted"/>
<evidence type="ECO:0000313" key="5">
    <source>
        <dbReference type="EMBL" id="CAD1817021.1"/>
    </source>
</evidence>
<gene>
    <name evidence="5" type="ORF">CB5_LOCUS232</name>
</gene>
<feature type="compositionally biased region" description="Polar residues" evidence="4">
    <location>
        <begin position="150"/>
        <end position="170"/>
    </location>
</feature>
<organism evidence="5">
    <name type="scientific">Ananas comosus var. bracteatus</name>
    <name type="common">red pineapple</name>
    <dbReference type="NCBI Taxonomy" id="296719"/>
    <lineage>
        <taxon>Eukaryota</taxon>
        <taxon>Viridiplantae</taxon>
        <taxon>Streptophyta</taxon>
        <taxon>Embryophyta</taxon>
        <taxon>Tracheophyta</taxon>
        <taxon>Spermatophyta</taxon>
        <taxon>Magnoliopsida</taxon>
        <taxon>Liliopsida</taxon>
        <taxon>Poales</taxon>
        <taxon>Bromeliaceae</taxon>
        <taxon>Bromelioideae</taxon>
        <taxon>Ananas</taxon>
    </lineage>
</organism>
<reference evidence="5" key="1">
    <citation type="submission" date="2020-07" db="EMBL/GenBank/DDBJ databases">
        <authorList>
            <person name="Lin J."/>
        </authorList>
    </citation>
    <scope>NUCLEOTIDE SEQUENCE</scope>
</reference>
<dbReference type="EMBL" id="LR862129">
    <property type="protein sequence ID" value="CAD1817021.1"/>
    <property type="molecule type" value="Genomic_DNA"/>
</dbReference>
<evidence type="ECO:0000256" key="4">
    <source>
        <dbReference type="SAM" id="MobiDB-lite"/>
    </source>
</evidence>
<protein>
    <submittedName>
        <fullName evidence="5">Uncharacterized protein</fullName>
    </submittedName>
</protein>
<keyword evidence="3" id="KW-0539">Nucleus</keyword>
<evidence type="ECO:0000256" key="1">
    <source>
        <dbReference type="ARBA" id="ARBA00004123"/>
    </source>
</evidence>
<feature type="region of interest" description="Disordered" evidence="4">
    <location>
        <begin position="150"/>
        <end position="172"/>
    </location>
</feature>
<keyword evidence="2" id="KW-0227">DNA damage</keyword>